<keyword evidence="5 9" id="KW-0067">ATP-binding</keyword>
<comment type="caution">
    <text evidence="11">The sequence shown here is derived from an EMBL/GenBank/DDBJ whole genome shotgun (WGS) entry which is preliminary data.</text>
</comment>
<evidence type="ECO:0000256" key="1">
    <source>
        <dbReference type="ARBA" id="ARBA00005594"/>
    </source>
</evidence>
<evidence type="ECO:0000256" key="6">
    <source>
        <dbReference type="ARBA" id="ARBA00022917"/>
    </source>
</evidence>
<sequence length="341" mass="37972">MSKNNTILSGIQPTGKLHFGRYFGAVENWIRLQQEYDCLYMVANYHAMSMPFDGKKLAEQSWDICFNLLACGIKPENLFLQSLVPEHTELGWILNCFTSYGQLSRMTQFKDKSSRDDVAGDQGFISAGLFTYPALQAADILIYKAGIVPVGKDQEQHLELTRDIAQRFNNFAGKEFFPIPEGLYTKVPKVMSTADPDRKMSASLGDKHNIDVFADEKRIRKQVGSAVTDSGSTSPVASGEGMSPGVSNLFSLLDASGNTEAHASLLQDYEQGSLQYADLKKEVADGLVAISSEIRNNLAELKKDRKAVKNQVKQSSYEIRKRAQETLREVKDICGLMNVRF</sequence>
<evidence type="ECO:0000256" key="8">
    <source>
        <dbReference type="NCBIfam" id="TIGR00233"/>
    </source>
</evidence>
<keyword evidence="3 9" id="KW-0436">Ligase</keyword>
<dbReference type="Pfam" id="PF00579">
    <property type="entry name" value="tRNA-synt_1b"/>
    <property type="match status" value="1"/>
</dbReference>
<reference evidence="11 12" key="1">
    <citation type="submission" date="2020-03" db="EMBL/GenBank/DDBJ databases">
        <title>Genomic Encyclopedia of Type Strains, Phase IV (KMG-IV): sequencing the most valuable type-strain genomes for metagenomic binning, comparative biology and taxonomic classification.</title>
        <authorList>
            <person name="Goeker M."/>
        </authorList>
    </citation>
    <scope>NUCLEOTIDE SEQUENCE [LARGE SCALE GENOMIC DNA]</scope>
    <source>
        <strain evidence="11 12">DSM 105096</strain>
    </source>
</reference>
<dbReference type="NCBIfam" id="TIGR00233">
    <property type="entry name" value="trpS"/>
    <property type="match status" value="1"/>
</dbReference>
<comment type="similarity">
    <text evidence="1 9">Belongs to the class-I aminoacyl-tRNA synthetase family.</text>
</comment>
<dbReference type="Proteomes" id="UP000770785">
    <property type="component" value="Unassembled WGS sequence"/>
</dbReference>
<keyword evidence="4 9" id="KW-0547">Nucleotide-binding</keyword>
<evidence type="ECO:0000313" key="12">
    <source>
        <dbReference type="Proteomes" id="UP000770785"/>
    </source>
</evidence>
<keyword evidence="7 9" id="KW-0030">Aminoacyl-tRNA synthetase</keyword>
<accession>A0ABX0XAY2</accession>
<evidence type="ECO:0000256" key="3">
    <source>
        <dbReference type="ARBA" id="ARBA00022598"/>
    </source>
</evidence>
<evidence type="ECO:0000256" key="4">
    <source>
        <dbReference type="ARBA" id="ARBA00022741"/>
    </source>
</evidence>
<dbReference type="Gene3D" id="1.10.240.10">
    <property type="entry name" value="Tyrosyl-Transfer RNA Synthetase"/>
    <property type="match status" value="1"/>
</dbReference>
<dbReference type="PANTHER" id="PTHR43766">
    <property type="entry name" value="TRYPTOPHAN--TRNA LIGASE, MITOCHONDRIAL"/>
    <property type="match status" value="1"/>
</dbReference>
<organism evidence="11 12">
    <name type="scientific">Neolewinella antarctica</name>
    <dbReference type="NCBI Taxonomy" id="442734"/>
    <lineage>
        <taxon>Bacteria</taxon>
        <taxon>Pseudomonadati</taxon>
        <taxon>Bacteroidota</taxon>
        <taxon>Saprospiria</taxon>
        <taxon>Saprospirales</taxon>
        <taxon>Lewinellaceae</taxon>
        <taxon>Neolewinella</taxon>
    </lineage>
</organism>
<protein>
    <recommendedName>
        <fullName evidence="2 8">Tryptophan--tRNA ligase</fullName>
        <ecNumber evidence="2 8">6.1.1.2</ecNumber>
    </recommendedName>
</protein>
<evidence type="ECO:0000256" key="2">
    <source>
        <dbReference type="ARBA" id="ARBA00013161"/>
    </source>
</evidence>
<feature type="coiled-coil region" evidence="10">
    <location>
        <begin position="291"/>
        <end position="318"/>
    </location>
</feature>
<dbReference type="Gene3D" id="3.40.50.620">
    <property type="entry name" value="HUPs"/>
    <property type="match status" value="1"/>
</dbReference>
<proteinExistence type="inferred from homology"/>
<gene>
    <name evidence="11" type="ORF">GGR27_001930</name>
</gene>
<dbReference type="RefSeq" id="WP_168037174.1">
    <property type="nucleotide sequence ID" value="NZ_JAATJH010000002.1"/>
</dbReference>
<dbReference type="InterPro" id="IPR002305">
    <property type="entry name" value="aa-tRNA-synth_Ic"/>
</dbReference>
<dbReference type="EC" id="6.1.1.2" evidence="2 8"/>
<dbReference type="PRINTS" id="PR01039">
    <property type="entry name" value="TRNASYNTHTRP"/>
</dbReference>
<evidence type="ECO:0000256" key="7">
    <source>
        <dbReference type="ARBA" id="ARBA00023146"/>
    </source>
</evidence>
<dbReference type="InterPro" id="IPR014729">
    <property type="entry name" value="Rossmann-like_a/b/a_fold"/>
</dbReference>
<dbReference type="CDD" id="cd00806">
    <property type="entry name" value="TrpRS_core"/>
    <property type="match status" value="1"/>
</dbReference>
<keyword evidence="12" id="KW-1185">Reference proteome</keyword>
<dbReference type="InterPro" id="IPR050203">
    <property type="entry name" value="Trp-tRNA_synthetase"/>
</dbReference>
<dbReference type="InterPro" id="IPR002306">
    <property type="entry name" value="Trp-tRNA-ligase"/>
</dbReference>
<evidence type="ECO:0000256" key="9">
    <source>
        <dbReference type="RuleBase" id="RU363036"/>
    </source>
</evidence>
<dbReference type="SUPFAM" id="SSF52374">
    <property type="entry name" value="Nucleotidylyl transferase"/>
    <property type="match status" value="1"/>
</dbReference>
<evidence type="ECO:0000256" key="5">
    <source>
        <dbReference type="ARBA" id="ARBA00022840"/>
    </source>
</evidence>
<dbReference type="EMBL" id="JAATJH010000002">
    <property type="protein sequence ID" value="NJC26431.1"/>
    <property type="molecule type" value="Genomic_DNA"/>
</dbReference>
<keyword evidence="10" id="KW-0175">Coiled coil</keyword>
<name>A0ABX0XAY2_9BACT</name>
<dbReference type="PANTHER" id="PTHR43766:SF1">
    <property type="entry name" value="TRYPTOPHAN--TRNA LIGASE, MITOCHONDRIAL"/>
    <property type="match status" value="1"/>
</dbReference>
<evidence type="ECO:0000256" key="10">
    <source>
        <dbReference type="SAM" id="Coils"/>
    </source>
</evidence>
<evidence type="ECO:0000313" key="11">
    <source>
        <dbReference type="EMBL" id="NJC26431.1"/>
    </source>
</evidence>
<dbReference type="GO" id="GO:0004830">
    <property type="term" value="F:tryptophan-tRNA ligase activity"/>
    <property type="evidence" value="ECO:0007669"/>
    <property type="project" value="UniProtKB-EC"/>
</dbReference>
<keyword evidence="6 9" id="KW-0648">Protein biosynthesis</keyword>